<comment type="caution">
    <text evidence="2">The sequence shown here is derived from an EMBL/GenBank/DDBJ whole genome shotgun (WGS) entry which is preliminary data.</text>
</comment>
<dbReference type="EMBL" id="QDDL01000005">
    <property type="protein sequence ID" value="PVZ68252.1"/>
    <property type="molecule type" value="Genomic_DNA"/>
</dbReference>
<organism evidence="2 3">
    <name type="scientific">Pelagibaculum spongiae</name>
    <dbReference type="NCBI Taxonomy" id="2080658"/>
    <lineage>
        <taxon>Bacteria</taxon>
        <taxon>Pseudomonadati</taxon>
        <taxon>Pseudomonadota</taxon>
        <taxon>Gammaproteobacteria</taxon>
        <taxon>Oceanospirillales</taxon>
        <taxon>Pelagibaculum</taxon>
    </lineage>
</organism>
<feature type="transmembrane region" description="Helical" evidence="1">
    <location>
        <begin position="92"/>
        <end position="114"/>
    </location>
</feature>
<keyword evidence="1" id="KW-0812">Transmembrane</keyword>
<protein>
    <submittedName>
        <fullName evidence="2">Uncharacterized protein</fullName>
    </submittedName>
</protein>
<sequence>MLPDFVGKRLLKISLRALHLVGLAGFAGGIMLGVLPSELKLWWHLLLVSGIGLIILDVLSNLIWLIQLRGILIVAKLMVLGGVWWWPDYAPTIVIILILLSAVVAHAPSGLRYWSVVHRKKMKTIGDIKG</sequence>
<evidence type="ECO:0000313" key="2">
    <source>
        <dbReference type="EMBL" id="PVZ68252.1"/>
    </source>
</evidence>
<keyword evidence="3" id="KW-1185">Reference proteome</keyword>
<keyword evidence="1" id="KW-1133">Transmembrane helix</keyword>
<feature type="transmembrane region" description="Helical" evidence="1">
    <location>
        <begin position="17"/>
        <end position="35"/>
    </location>
</feature>
<evidence type="ECO:0000256" key="1">
    <source>
        <dbReference type="SAM" id="Phobius"/>
    </source>
</evidence>
<proteinExistence type="predicted"/>
<dbReference type="AlphaFoldDB" id="A0A2V1GSI3"/>
<keyword evidence="1" id="KW-0472">Membrane</keyword>
<name>A0A2V1GSI3_9GAMM</name>
<gene>
    <name evidence="2" type="ORF">DC094_13220</name>
</gene>
<dbReference type="Proteomes" id="UP000244906">
    <property type="component" value="Unassembled WGS sequence"/>
</dbReference>
<feature type="transmembrane region" description="Helical" evidence="1">
    <location>
        <begin position="66"/>
        <end position="86"/>
    </location>
</feature>
<feature type="transmembrane region" description="Helical" evidence="1">
    <location>
        <begin position="41"/>
        <end position="59"/>
    </location>
</feature>
<accession>A0A2V1GSI3</accession>
<evidence type="ECO:0000313" key="3">
    <source>
        <dbReference type="Proteomes" id="UP000244906"/>
    </source>
</evidence>
<reference evidence="2 3" key="1">
    <citation type="submission" date="2018-04" db="EMBL/GenBank/DDBJ databases">
        <title>Thalassorhabdus spongiae gen. nov., sp. nov., isolated from a marine sponge in South-West Iceland.</title>
        <authorList>
            <person name="Knobloch S."/>
            <person name="Daussin A."/>
            <person name="Johannsson R."/>
            <person name="Marteinsson V.T."/>
        </authorList>
    </citation>
    <scope>NUCLEOTIDE SEQUENCE [LARGE SCALE GENOMIC DNA]</scope>
    <source>
        <strain evidence="2 3">Hp12</strain>
    </source>
</reference>